<comment type="caution">
    <text evidence="2">The sequence shown here is derived from an EMBL/GenBank/DDBJ whole genome shotgun (WGS) entry which is preliminary data.</text>
</comment>
<protein>
    <submittedName>
        <fullName evidence="2">Uncharacterized protein</fullName>
    </submittedName>
</protein>
<name>A0A9X3DE60_9SPHI</name>
<dbReference type="Proteomes" id="UP001142592">
    <property type="component" value="Unassembled WGS sequence"/>
</dbReference>
<keyword evidence="1" id="KW-0732">Signal</keyword>
<reference evidence="2" key="1">
    <citation type="submission" date="2022-11" db="EMBL/GenBank/DDBJ databases">
        <authorList>
            <person name="Graham C."/>
            <person name="Newman J.D."/>
        </authorList>
    </citation>
    <scope>NUCLEOTIDE SEQUENCE</scope>
    <source>
        <strain evidence="2">DSM 19486</strain>
    </source>
</reference>
<gene>
    <name evidence="2" type="ORF">OQZ29_06895</name>
</gene>
<keyword evidence="3" id="KW-1185">Reference proteome</keyword>
<feature type="chain" id="PRO_5040954765" evidence="1">
    <location>
        <begin position="21"/>
        <end position="318"/>
    </location>
</feature>
<sequence>MNKHLPIFILTFLFYSFANAQNFDVRKLTLKSDVILLYDQDSIAYIDDVINDHTTNHFYQLKAVTQTVKNTVGFKYANTKLPYLVENEDYFKIFEKGDCMGIGYATPIGPRPKYYGMLFLQKGAKQYQVIGIVENRNPFASWQDLIKQIQSVSTLEKVKDPKERYTKSIDWFLDNNVAPDENFVKYYKQKGILKTDTAKLNEQQLAKARALFFNGNETFLDLIANTNQTEIKDYYLQKLKDISFQSEYEFGDCLRFRRVVCMLTNDFNNNYDDVNRVLSDLLTKDELENYKKKPIMLYLIDLIEKKTYKTGAFSSSKL</sequence>
<evidence type="ECO:0000313" key="3">
    <source>
        <dbReference type="Proteomes" id="UP001142592"/>
    </source>
</evidence>
<dbReference type="AlphaFoldDB" id="A0A9X3DE60"/>
<feature type="signal peptide" evidence="1">
    <location>
        <begin position="1"/>
        <end position="20"/>
    </location>
</feature>
<dbReference type="EMBL" id="JAPJUH010000002">
    <property type="protein sequence ID" value="MCX3264465.1"/>
    <property type="molecule type" value="Genomic_DNA"/>
</dbReference>
<accession>A0A9X3DE60</accession>
<dbReference type="RefSeq" id="WP_266268642.1">
    <property type="nucleotide sequence ID" value="NZ_JAPJUH010000002.1"/>
</dbReference>
<evidence type="ECO:0000256" key="1">
    <source>
        <dbReference type="SAM" id="SignalP"/>
    </source>
</evidence>
<organism evidence="2 3">
    <name type="scientific">Pedobacter agri</name>
    <dbReference type="NCBI Taxonomy" id="454586"/>
    <lineage>
        <taxon>Bacteria</taxon>
        <taxon>Pseudomonadati</taxon>
        <taxon>Bacteroidota</taxon>
        <taxon>Sphingobacteriia</taxon>
        <taxon>Sphingobacteriales</taxon>
        <taxon>Sphingobacteriaceae</taxon>
        <taxon>Pedobacter</taxon>
    </lineage>
</organism>
<evidence type="ECO:0000313" key="2">
    <source>
        <dbReference type="EMBL" id="MCX3264465.1"/>
    </source>
</evidence>
<proteinExistence type="predicted"/>